<keyword evidence="2" id="KW-1185">Reference proteome</keyword>
<sequence>MSAARILNDLMALPPDERRAIARRVLEDPVPPEVEEAQYQEVLRRLRDIEEGKEELVDWEIVQAELNAKIARHGP</sequence>
<dbReference type="EMBL" id="JAPNKE010000002">
    <property type="protein sequence ID" value="MCY1013325.1"/>
    <property type="molecule type" value="Genomic_DNA"/>
</dbReference>
<protein>
    <submittedName>
        <fullName evidence="1">Addiction module protein</fullName>
    </submittedName>
</protein>
<dbReference type="GO" id="GO:0016879">
    <property type="term" value="F:ligase activity, forming carbon-nitrogen bonds"/>
    <property type="evidence" value="ECO:0007669"/>
    <property type="project" value="InterPro"/>
</dbReference>
<dbReference type="GO" id="GO:0008033">
    <property type="term" value="P:tRNA processing"/>
    <property type="evidence" value="ECO:0007669"/>
    <property type="project" value="InterPro"/>
</dbReference>
<name>A0A9X3F108_9BACT</name>
<reference evidence="1" key="1">
    <citation type="submission" date="2022-11" db="EMBL/GenBank/DDBJ databases">
        <title>Minimal conservation of predation-associated metabolite biosynthetic gene clusters underscores biosynthetic potential of Myxococcota including descriptions for ten novel species: Archangium lansinium sp. nov., Myxococcus landrumus sp. nov., Nannocystis bai.</title>
        <authorList>
            <person name="Ahearne A."/>
            <person name="Stevens C."/>
            <person name="Phillips K."/>
        </authorList>
    </citation>
    <scope>NUCLEOTIDE SEQUENCE</scope>
    <source>
        <strain evidence="1">Na p29</strain>
    </source>
</reference>
<evidence type="ECO:0000313" key="1">
    <source>
        <dbReference type="EMBL" id="MCY1013325.1"/>
    </source>
</evidence>
<gene>
    <name evidence="1" type="ORF">OV079_48915</name>
</gene>
<dbReference type="Proteomes" id="UP001150924">
    <property type="component" value="Unassembled WGS sequence"/>
</dbReference>
<accession>A0A9X3F108</accession>
<dbReference type="GO" id="GO:0005737">
    <property type="term" value="C:cytoplasm"/>
    <property type="evidence" value="ECO:0007669"/>
    <property type="project" value="InterPro"/>
</dbReference>
<dbReference type="AlphaFoldDB" id="A0A9X3F108"/>
<comment type="caution">
    <text evidence="1">The sequence shown here is derived from an EMBL/GenBank/DDBJ whole genome shotgun (WGS) entry which is preliminary data.</text>
</comment>
<proteinExistence type="predicted"/>
<dbReference type="RefSeq" id="WP_267777162.1">
    <property type="nucleotide sequence ID" value="NZ_JAPNKE010000002.1"/>
</dbReference>
<organism evidence="1 2">
    <name type="scientific">Nannocystis pusilla</name>
    <dbReference type="NCBI Taxonomy" id="889268"/>
    <lineage>
        <taxon>Bacteria</taxon>
        <taxon>Pseudomonadati</taxon>
        <taxon>Myxococcota</taxon>
        <taxon>Polyangia</taxon>
        <taxon>Nannocystales</taxon>
        <taxon>Nannocystaceae</taxon>
        <taxon>Nannocystis</taxon>
    </lineage>
</organism>
<dbReference type="Pfam" id="PF09720">
    <property type="entry name" value="Unstab_antitox"/>
    <property type="match status" value="1"/>
</dbReference>
<dbReference type="GO" id="GO:0005524">
    <property type="term" value="F:ATP binding"/>
    <property type="evidence" value="ECO:0007669"/>
    <property type="project" value="InterPro"/>
</dbReference>
<dbReference type="InterPro" id="IPR013406">
    <property type="entry name" value="CHP02574_addiction_mod"/>
</dbReference>
<evidence type="ECO:0000313" key="2">
    <source>
        <dbReference type="Proteomes" id="UP001150924"/>
    </source>
</evidence>